<proteinExistence type="predicted"/>
<evidence type="ECO:0000259" key="5">
    <source>
        <dbReference type="Pfam" id="PF04542"/>
    </source>
</evidence>
<dbReference type="AlphaFoldDB" id="X5IE55"/>
<protein>
    <submittedName>
        <fullName evidence="6">Putative RNA polymerase sigma factor</fullName>
    </submittedName>
</protein>
<keyword evidence="3" id="KW-0238">DNA-binding</keyword>
<dbReference type="GO" id="GO:0006352">
    <property type="term" value="P:DNA-templated transcription initiation"/>
    <property type="evidence" value="ECO:0007669"/>
    <property type="project" value="InterPro"/>
</dbReference>
<keyword evidence="1" id="KW-0805">Transcription regulation</keyword>
<name>X5IE55_CLOPF</name>
<geneLocation type="plasmid" evidence="7">
    <name>pCP-TS1</name>
</geneLocation>
<keyword evidence="4" id="KW-0804">Transcription</keyword>
<evidence type="ECO:0000256" key="1">
    <source>
        <dbReference type="ARBA" id="ARBA00023015"/>
    </source>
</evidence>
<feature type="domain" description="RNA polymerase sigma-70 region 2" evidence="5">
    <location>
        <begin position="39"/>
        <end position="100"/>
    </location>
</feature>
<dbReference type="Pfam" id="PF04542">
    <property type="entry name" value="Sigma70_r2"/>
    <property type="match status" value="1"/>
</dbReference>
<dbReference type="InterPro" id="IPR013324">
    <property type="entry name" value="RNA_pol_sigma_r3/r4-like"/>
</dbReference>
<dbReference type="GO" id="GO:0003677">
    <property type="term" value="F:DNA binding"/>
    <property type="evidence" value="ECO:0007669"/>
    <property type="project" value="UniProtKB-KW"/>
</dbReference>
<evidence type="ECO:0000256" key="3">
    <source>
        <dbReference type="ARBA" id="ARBA00023125"/>
    </source>
</evidence>
<keyword evidence="2" id="KW-0731">Sigma factor</keyword>
<evidence type="ECO:0000256" key="4">
    <source>
        <dbReference type="ARBA" id="ARBA00023163"/>
    </source>
</evidence>
<keyword evidence="6" id="KW-0614">Plasmid</keyword>
<dbReference type="InterPro" id="IPR007627">
    <property type="entry name" value="RNA_pol_sigma70_r2"/>
</dbReference>
<dbReference type="NCBIfam" id="TIGR02937">
    <property type="entry name" value="sigma70-ECF"/>
    <property type="match status" value="1"/>
</dbReference>
<dbReference type="EMBL" id="AP013034">
    <property type="protein sequence ID" value="BAO58392.1"/>
    <property type="molecule type" value="Genomic_DNA"/>
</dbReference>
<dbReference type="InterPro" id="IPR014284">
    <property type="entry name" value="RNA_pol_sigma-70_dom"/>
</dbReference>
<evidence type="ECO:0000313" key="7">
    <source>
        <dbReference type="EMBL" id="BAO58392.1"/>
    </source>
</evidence>
<accession>X5IE55</accession>
<dbReference type="RefSeq" id="WP_024269836.1">
    <property type="nucleotide sequence ID" value="NZ_CABPRK010000008.1"/>
</dbReference>
<geneLocation type="plasmid" evidence="6">
    <name>pCP-OS1</name>
</geneLocation>
<dbReference type="PANTHER" id="PTHR30385">
    <property type="entry name" value="SIGMA FACTOR F FLAGELLAR"/>
    <property type="match status" value="1"/>
</dbReference>
<dbReference type="SUPFAM" id="SSF88946">
    <property type="entry name" value="Sigma2 domain of RNA polymerase sigma factors"/>
    <property type="match status" value="1"/>
</dbReference>
<dbReference type="Gene3D" id="1.20.140.160">
    <property type="match status" value="1"/>
</dbReference>
<dbReference type="GO" id="GO:0016987">
    <property type="term" value="F:sigma factor activity"/>
    <property type="evidence" value="ECO:0007669"/>
    <property type="project" value="UniProtKB-KW"/>
</dbReference>
<reference evidence="6" key="1">
    <citation type="journal article" date="2014" name="Infect. Immun.">
        <title>BEC, a novel enterotoxin of Clostridium perfringens found in human clinical isolates from acute gastroenteritis outbreaks.</title>
        <authorList>
            <person name="Yonogi S."/>
            <person name="Matsuda S."/>
            <person name="Kawai T."/>
            <person name="Yoda T."/>
            <person name="Harada T."/>
            <person name="Kumeda Y."/>
            <person name="Gotoh K."/>
            <person name="Hiyoshi H."/>
            <person name="Nakamura S."/>
            <person name="Kodama T."/>
            <person name="Iida T."/>
        </authorList>
    </citation>
    <scope>NUCLEOTIDE SEQUENCE</scope>
    <source>
        <strain evidence="6">OS1</strain>
        <strain evidence="7">TS1</strain>
        <plasmid evidence="6">pCP-OS1</plasmid>
        <plasmid evidence="7">pCP-TS1</plasmid>
    </source>
</reference>
<evidence type="ECO:0000313" key="6">
    <source>
        <dbReference type="EMBL" id="BAO58337.1"/>
    </source>
</evidence>
<dbReference type="SUPFAM" id="SSF88659">
    <property type="entry name" value="Sigma3 and sigma4 domains of RNA polymerase sigma factors"/>
    <property type="match status" value="1"/>
</dbReference>
<dbReference type="InterPro" id="IPR013325">
    <property type="entry name" value="RNA_pol_sigma_r2"/>
</dbReference>
<sequence length="197" mass="23622">MMKIKYDWKNLSELEAKVLDAKNTGNIDSKEYIINFFMPYIQKISKSYFIRNFDTEDIKQYLIVSLLNAIKNYNLSNKFFWYAMNTMRNSIYSELKKRKKEESFLNIDELILASDENSLDFNILKEEKIKSLRESLLYLNENELMLVYNYYYLNKKLKQISSDNNLNYNTLATQKSRTLKKLKNIYLNNYYGGEVNV</sequence>
<evidence type="ECO:0000256" key="2">
    <source>
        <dbReference type="ARBA" id="ARBA00023082"/>
    </source>
</evidence>
<organism evidence="6">
    <name type="scientific">Clostridium perfringens</name>
    <dbReference type="NCBI Taxonomy" id="1502"/>
    <lineage>
        <taxon>Bacteria</taxon>
        <taxon>Bacillati</taxon>
        <taxon>Bacillota</taxon>
        <taxon>Clostridia</taxon>
        <taxon>Eubacteriales</taxon>
        <taxon>Clostridiaceae</taxon>
        <taxon>Clostridium</taxon>
    </lineage>
</organism>
<dbReference type="EMBL" id="AP013033">
    <property type="protein sequence ID" value="BAO58337.1"/>
    <property type="molecule type" value="Genomic_DNA"/>
</dbReference>